<feature type="coiled-coil region" evidence="1">
    <location>
        <begin position="615"/>
        <end position="665"/>
    </location>
</feature>
<feature type="compositionally biased region" description="Basic and acidic residues" evidence="2">
    <location>
        <begin position="261"/>
        <end position="275"/>
    </location>
</feature>
<organism evidence="3 4">
    <name type="scientific">Symbiodinium natans</name>
    <dbReference type="NCBI Taxonomy" id="878477"/>
    <lineage>
        <taxon>Eukaryota</taxon>
        <taxon>Sar</taxon>
        <taxon>Alveolata</taxon>
        <taxon>Dinophyceae</taxon>
        <taxon>Suessiales</taxon>
        <taxon>Symbiodiniaceae</taxon>
        <taxon>Symbiodinium</taxon>
    </lineage>
</organism>
<protein>
    <submittedName>
        <fullName evidence="3">HERC1 protein</fullName>
    </submittedName>
</protein>
<keyword evidence="1" id="KW-0175">Coiled coil</keyword>
<evidence type="ECO:0000313" key="3">
    <source>
        <dbReference type="EMBL" id="CAE7239118.1"/>
    </source>
</evidence>
<reference evidence="3" key="1">
    <citation type="submission" date="2021-02" db="EMBL/GenBank/DDBJ databases">
        <authorList>
            <person name="Dougan E. K."/>
            <person name="Rhodes N."/>
            <person name="Thang M."/>
            <person name="Chan C."/>
        </authorList>
    </citation>
    <scope>NUCLEOTIDE SEQUENCE</scope>
</reference>
<evidence type="ECO:0000256" key="2">
    <source>
        <dbReference type="SAM" id="MobiDB-lite"/>
    </source>
</evidence>
<dbReference type="EMBL" id="CAJNDS010000879">
    <property type="protein sequence ID" value="CAE7239118.1"/>
    <property type="molecule type" value="Genomic_DNA"/>
</dbReference>
<evidence type="ECO:0000256" key="1">
    <source>
        <dbReference type="SAM" id="Coils"/>
    </source>
</evidence>
<keyword evidence="4" id="KW-1185">Reference proteome</keyword>
<evidence type="ECO:0000313" key="4">
    <source>
        <dbReference type="Proteomes" id="UP000604046"/>
    </source>
</evidence>
<dbReference type="OrthoDB" id="489324at2759"/>
<comment type="caution">
    <text evidence="3">The sequence shown here is derived from an EMBL/GenBank/DDBJ whole genome shotgun (WGS) entry which is preliminary data.</text>
</comment>
<feature type="region of interest" description="Disordered" evidence="2">
    <location>
        <begin position="231"/>
        <end position="278"/>
    </location>
</feature>
<dbReference type="Proteomes" id="UP000604046">
    <property type="component" value="Unassembled WGS sequence"/>
</dbReference>
<proteinExistence type="predicted"/>
<gene>
    <name evidence="3" type="primary">HERC1</name>
    <name evidence="3" type="ORF">SNAT2548_LOCUS10591</name>
</gene>
<sequence length="703" mass="77077">MEVVVTSLEEKVARVISTQPTMEWRLAELSASVKGLQEQLETQACRTDAAEARLQRWKASLETEMKNLAAAEAPAPPAPPTPHNGLDAESCRTAVVAELRGHAAAGSKPQRQVEAPEAGIKDLGLDDVAAVATRVFGAETAALKTRLAEQQEALRSELLALAGRPQAQPARQEADVSLHFGEIRALINDESASRSRLADEIKADMRDLAQELRSEADHRLELQQRLEALDSEAKSDLQQAEQRRGAAAAELQVQAASRGTDLGREDSPRGQKAEAESQIVSLQSASQDCSSSLKELDPAMKALFAEACEVAQKQHLELLDRLTQLSARVDAEMSDRQQADDKWETLQEALGREQLAREGALSENSRAVGALASRLDSQEKALPELDAAVKAELAKVEAAMASFRQEERNARETMSADLSATQAQKHEEMTATRREHAALKEESRKQVLMMAKRPNEDLHTEHECLLQVEAAPWATESGHFEDASQGQTAEEVCQIVPLQCATPECSNGLKELDSASRVPVPVAEEGDVAQRRQLELLDRLTQLTARVDAEKADRQEAEERAGDKLETLQEALGREQLAREAALSENFRAVGALASRLDSQERALPELDAAVKAELAKVEAAMASFRQEERNAREATSADLSASQVQKHEAMAEEMRREHATLKEESRTCALPLVERLNEELRNEHEARLTMLLSAGWATLAER</sequence>
<dbReference type="AlphaFoldDB" id="A0A812L576"/>
<name>A0A812L576_9DINO</name>
<accession>A0A812L576</accession>
<feature type="compositionally biased region" description="Basic and acidic residues" evidence="2">
    <location>
        <begin position="424"/>
        <end position="441"/>
    </location>
</feature>
<feature type="compositionally biased region" description="Low complexity" evidence="2">
    <location>
        <begin position="237"/>
        <end position="256"/>
    </location>
</feature>
<feature type="region of interest" description="Disordered" evidence="2">
    <location>
        <begin position="408"/>
        <end position="441"/>
    </location>
</feature>